<evidence type="ECO:0000313" key="1">
    <source>
        <dbReference type="EMBL" id="CEG40008.1"/>
    </source>
</evidence>
<name>A0A0P1AH43_PLAHL</name>
<dbReference type="AlphaFoldDB" id="A0A0P1AH43"/>
<dbReference type="RefSeq" id="XP_024576377.1">
    <property type="nucleotide sequence ID" value="XM_024725619.1"/>
</dbReference>
<evidence type="ECO:0000313" key="2">
    <source>
        <dbReference type="Proteomes" id="UP000054928"/>
    </source>
</evidence>
<proteinExistence type="predicted"/>
<protein>
    <submittedName>
        <fullName evidence="1">Uncharacterized protein</fullName>
    </submittedName>
</protein>
<organism evidence="1 2">
    <name type="scientific">Plasmopara halstedii</name>
    <name type="common">Downy mildew of sunflower</name>
    <dbReference type="NCBI Taxonomy" id="4781"/>
    <lineage>
        <taxon>Eukaryota</taxon>
        <taxon>Sar</taxon>
        <taxon>Stramenopiles</taxon>
        <taxon>Oomycota</taxon>
        <taxon>Peronosporomycetes</taxon>
        <taxon>Peronosporales</taxon>
        <taxon>Peronosporaceae</taxon>
        <taxon>Plasmopara</taxon>
    </lineage>
</organism>
<keyword evidence="2" id="KW-1185">Reference proteome</keyword>
<dbReference type="GeneID" id="36405286"/>
<reference evidence="2" key="1">
    <citation type="submission" date="2014-09" db="EMBL/GenBank/DDBJ databases">
        <authorList>
            <person name="Sharma Rahul"/>
            <person name="Thines Marco"/>
        </authorList>
    </citation>
    <scope>NUCLEOTIDE SEQUENCE [LARGE SCALE GENOMIC DNA]</scope>
</reference>
<sequence length="72" mass="8013">MADNAEGWRCSLTHGTPTVLLPRKSGKAHVVAPFSLVGRDRSCGKKKQVVISVTAFSWKKAWFSSSRTWSDY</sequence>
<dbReference type="Proteomes" id="UP000054928">
    <property type="component" value="Unassembled WGS sequence"/>
</dbReference>
<dbReference type="EMBL" id="CCYD01000468">
    <property type="protein sequence ID" value="CEG40008.1"/>
    <property type="molecule type" value="Genomic_DNA"/>
</dbReference>
<accession>A0A0P1AH43</accession>